<feature type="transmembrane region" description="Helical" evidence="2">
    <location>
        <begin position="260"/>
        <end position="282"/>
    </location>
</feature>
<organism evidence="3 4">
    <name type="scientific">Flavipsychrobacter stenotrophus</name>
    <dbReference type="NCBI Taxonomy" id="2077091"/>
    <lineage>
        <taxon>Bacteria</taxon>
        <taxon>Pseudomonadati</taxon>
        <taxon>Bacteroidota</taxon>
        <taxon>Chitinophagia</taxon>
        <taxon>Chitinophagales</taxon>
        <taxon>Chitinophagaceae</taxon>
        <taxon>Flavipsychrobacter</taxon>
    </lineage>
</organism>
<evidence type="ECO:0000256" key="2">
    <source>
        <dbReference type="SAM" id="Phobius"/>
    </source>
</evidence>
<accession>A0A2S7T0B1</accession>
<dbReference type="Proteomes" id="UP000239872">
    <property type="component" value="Unassembled WGS sequence"/>
</dbReference>
<reference evidence="3 4" key="1">
    <citation type="submission" date="2018-01" db="EMBL/GenBank/DDBJ databases">
        <title>A novel member of the phylum Bacteroidetes isolated from glacier ice.</title>
        <authorList>
            <person name="Liu Q."/>
            <person name="Xin Y.-H."/>
        </authorList>
    </citation>
    <scope>NUCLEOTIDE SEQUENCE [LARGE SCALE GENOMIC DNA]</scope>
    <source>
        <strain evidence="3 4">RB1R16</strain>
    </source>
</reference>
<dbReference type="AlphaFoldDB" id="A0A2S7T0B1"/>
<dbReference type="EMBL" id="PPSL01000001">
    <property type="protein sequence ID" value="PQJ12643.1"/>
    <property type="molecule type" value="Genomic_DNA"/>
</dbReference>
<feature type="region of interest" description="Disordered" evidence="1">
    <location>
        <begin position="317"/>
        <end position="340"/>
    </location>
</feature>
<keyword evidence="2" id="KW-0812">Transmembrane</keyword>
<keyword evidence="2" id="KW-1133">Transmembrane helix</keyword>
<protein>
    <submittedName>
        <fullName evidence="3">Uncharacterized protein</fullName>
    </submittedName>
</protein>
<sequence>MSQTIVCSSCGAKNLLADNEDAILCSYCQNPLTRPVPEEVISHSTPTQDHTTETTTLLAYALRARSANNYDEATTTYNKVLEIDRYSAEAYFGRAYCYAWSASLDELDVDALIKDFGLAIKAYEDRLTPMEMTSRIVDEVCKWASASYDTSYQLTIDSDHPNQSLPLHIDRCEKLIKVLEWAHDIYKESFATIYIAVRICKELKGENSYKNSQNKSGVLWPGAEIKLAFSKKHDELLASIPYNDPQKDQLRKEKSQPRLWLVRYAIVIIAVILAFKGCQYLYNSGREQIRQRQDQVKEERARDSVAKAIEDATLAAKQAEIAKQDSTPPPKPKKTRKRKK</sequence>
<dbReference type="RefSeq" id="WP_105037526.1">
    <property type="nucleotide sequence ID" value="NZ_PPSL01000001.1"/>
</dbReference>
<proteinExistence type="predicted"/>
<dbReference type="SUPFAM" id="SSF48452">
    <property type="entry name" value="TPR-like"/>
    <property type="match status" value="1"/>
</dbReference>
<evidence type="ECO:0000256" key="1">
    <source>
        <dbReference type="SAM" id="MobiDB-lite"/>
    </source>
</evidence>
<feature type="compositionally biased region" description="Basic residues" evidence="1">
    <location>
        <begin position="331"/>
        <end position="340"/>
    </location>
</feature>
<keyword evidence="2" id="KW-0472">Membrane</keyword>
<keyword evidence="4" id="KW-1185">Reference proteome</keyword>
<dbReference type="Gene3D" id="1.25.40.10">
    <property type="entry name" value="Tetratricopeptide repeat domain"/>
    <property type="match status" value="1"/>
</dbReference>
<comment type="caution">
    <text evidence="3">The sequence shown here is derived from an EMBL/GenBank/DDBJ whole genome shotgun (WGS) entry which is preliminary data.</text>
</comment>
<gene>
    <name evidence="3" type="ORF">CJD36_002555</name>
</gene>
<dbReference type="OrthoDB" id="1149028at2"/>
<evidence type="ECO:0000313" key="4">
    <source>
        <dbReference type="Proteomes" id="UP000239872"/>
    </source>
</evidence>
<evidence type="ECO:0000313" key="3">
    <source>
        <dbReference type="EMBL" id="PQJ12643.1"/>
    </source>
</evidence>
<dbReference type="InterPro" id="IPR011990">
    <property type="entry name" value="TPR-like_helical_dom_sf"/>
</dbReference>
<name>A0A2S7T0B1_9BACT</name>